<reference evidence="1 2" key="1">
    <citation type="submission" date="2021-06" db="EMBL/GenBank/DDBJ databases">
        <authorList>
            <person name="Kallberg Y."/>
            <person name="Tangrot J."/>
            <person name="Rosling A."/>
        </authorList>
    </citation>
    <scope>NUCLEOTIDE SEQUENCE [LARGE SCALE GENOMIC DNA]</scope>
    <source>
        <strain evidence="1 2">120-4 pot B 10/14</strain>
    </source>
</reference>
<organism evidence="1 2">
    <name type="scientific">Gigaspora margarita</name>
    <dbReference type="NCBI Taxonomy" id="4874"/>
    <lineage>
        <taxon>Eukaryota</taxon>
        <taxon>Fungi</taxon>
        <taxon>Fungi incertae sedis</taxon>
        <taxon>Mucoromycota</taxon>
        <taxon>Glomeromycotina</taxon>
        <taxon>Glomeromycetes</taxon>
        <taxon>Diversisporales</taxon>
        <taxon>Gigasporaceae</taxon>
        <taxon>Gigaspora</taxon>
    </lineage>
</organism>
<comment type="caution">
    <text evidence="1">The sequence shown here is derived from an EMBL/GenBank/DDBJ whole genome shotgun (WGS) entry which is preliminary data.</text>
</comment>
<name>A0ABN7XPM7_GIGMA</name>
<dbReference type="Pfam" id="PF10294">
    <property type="entry name" value="Methyltransf_16"/>
    <property type="match status" value="1"/>
</dbReference>
<protein>
    <submittedName>
        <fullName evidence="1">10231_t:CDS:1</fullName>
    </submittedName>
</protein>
<proteinExistence type="predicted"/>
<evidence type="ECO:0000313" key="1">
    <source>
        <dbReference type="EMBL" id="CAG8856992.1"/>
    </source>
</evidence>
<gene>
    <name evidence="1" type="ORF">GMARGA_LOCUS45813</name>
</gene>
<sequence>YVKVLDWTSQLSLDFNPSYDYIVATNCIYSLDLIPYFAKCLYDLS</sequence>
<evidence type="ECO:0000313" key="2">
    <source>
        <dbReference type="Proteomes" id="UP000789901"/>
    </source>
</evidence>
<accession>A0ABN7XPM7</accession>
<feature type="non-terminal residue" evidence="1">
    <location>
        <position position="45"/>
    </location>
</feature>
<dbReference type="EMBL" id="CAJVQB010166136">
    <property type="protein sequence ID" value="CAG8856992.1"/>
    <property type="molecule type" value="Genomic_DNA"/>
</dbReference>
<dbReference type="Proteomes" id="UP000789901">
    <property type="component" value="Unassembled WGS sequence"/>
</dbReference>
<dbReference type="Gene3D" id="3.40.50.150">
    <property type="entry name" value="Vaccinia Virus protein VP39"/>
    <property type="match status" value="1"/>
</dbReference>
<keyword evidence="2" id="KW-1185">Reference proteome</keyword>
<feature type="non-terminal residue" evidence="1">
    <location>
        <position position="1"/>
    </location>
</feature>
<dbReference type="InterPro" id="IPR029063">
    <property type="entry name" value="SAM-dependent_MTases_sf"/>
</dbReference>
<dbReference type="InterPro" id="IPR019410">
    <property type="entry name" value="Methyltransf_16"/>
</dbReference>